<gene>
    <name evidence="2" type="ORF">GCM10009682_42830</name>
</gene>
<evidence type="ECO:0000256" key="1">
    <source>
        <dbReference type="SAM" id="Phobius"/>
    </source>
</evidence>
<protein>
    <recommendedName>
        <fullName evidence="4">Mercuric ion transport protein</fullName>
    </recommendedName>
</protein>
<feature type="transmembrane region" description="Helical" evidence="1">
    <location>
        <begin position="12"/>
        <end position="34"/>
    </location>
</feature>
<organism evidence="2 3">
    <name type="scientific">Luedemannella flava</name>
    <dbReference type="NCBI Taxonomy" id="349316"/>
    <lineage>
        <taxon>Bacteria</taxon>
        <taxon>Bacillati</taxon>
        <taxon>Actinomycetota</taxon>
        <taxon>Actinomycetes</taxon>
        <taxon>Micromonosporales</taxon>
        <taxon>Micromonosporaceae</taxon>
        <taxon>Luedemannella</taxon>
    </lineage>
</organism>
<evidence type="ECO:0000313" key="2">
    <source>
        <dbReference type="EMBL" id="GAA1817463.1"/>
    </source>
</evidence>
<keyword evidence="3" id="KW-1185">Reference proteome</keyword>
<dbReference type="PROSITE" id="PS51257">
    <property type="entry name" value="PROKAR_LIPOPROTEIN"/>
    <property type="match status" value="1"/>
</dbReference>
<dbReference type="RefSeq" id="WP_344135125.1">
    <property type="nucleotide sequence ID" value="NZ_BAAALT010000149.1"/>
</dbReference>
<comment type="caution">
    <text evidence="2">The sequence shown here is derived from an EMBL/GenBank/DDBJ whole genome shotgun (WGS) entry which is preliminary data.</text>
</comment>
<proteinExistence type="predicted"/>
<reference evidence="2 3" key="1">
    <citation type="journal article" date="2019" name="Int. J. Syst. Evol. Microbiol.">
        <title>The Global Catalogue of Microorganisms (GCM) 10K type strain sequencing project: providing services to taxonomists for standard genome sequencing and annotation.</title>
        <authorList>
            <consortium name="The Broad Institute Genomics Platform"/>
            <consortium name="The Broad Institute Genome Sequencing Center for Infectious Disease"/>
            <person name="Wu L."/>
            <person name="Ma J."/>
        </authorList>
    </citation>
    <scope>NUCLEOTIDE SEQUENCE [LARGE SCALE GENOMIC DNA]</scope>
    <source>
        <strain evidence="2 3">JCM 13250</strain>
    </source>
</reference>
<evidence type="ECO:0008006" key="4">
    <source>
        <dbReference type="Google" id="ProtNLM"/>
    </source>
</evidence>
<keyword evidence="1" id="KW-0472">Membrane</keyword>
<dbReference type="Proteomes" id="UP001500218">
    <property type="component" value="Unassembled WGS sequence"/>
</dbReference>
<sequence length="81" mass="7984">MSRLRRLLPGGLGGLTGVACVLCCVVPLLLAAGVVGGGGWAFFGQVLPGVAVGLAALTGLAWWWARRRPACGCGGGCSCAA</sequence>
<evidence type="ECO:0000313" key="3">
    <source>
        <dbReference type="Proteomes" id="UP001500218"/>
    </source>
</evidence>
<keyword evidence="1" id="KW-1133">Transmembrane helix</keyword>
<accession>A0ABN2MBL4</accession>
<name>A0ABN2MBL4_9ACTN</name>
<dbReference type="EMBL" id="BAAALT010000149">
    <property type="protein sequence ID" value="GAA1817463.1"/>
    <property type="molecule type" value="Genomic_DNA"/>
</dbReference>
<keyword evidence="1" id="KW-0812">Transmembrane</keyword>
<feature type="transmembrane region" description="Helical" evidence="1">
    <location>
        <begin position="40"/>
        <end position="65"/>
    </location>
</feature>